<gene>
    <name evidence="6" type="ORF">SAMN04489810_1627</name>
</gene>
<reference evidence="6 7" key="1">
    <citation type="submission" date="2016-10" db="EMBL/GenBank/DDBJ databases">
        <authorList>
            <person name="de Groot N.N."/>
        </authorList>
    </citation>
    <scope>NUCLEOTIDE SEQUENCE [LARGE SCALE GENOMIC DNA]</scope>
    <source>
        <strain evidence="6 7">DSM 23142</strain>
    </source>
</reference>
<keyword evidence="1" id="KW-0805">Transcription regulation</keyword>
<evidence type="ECO:0000259" key="5">
    <source>
        <dbReference type="Pfam" id="PF13305"/>
    </source>
</evidence>
<dbReference type="InterPro" id="IPR025996">
    <property type="entry name" value="MT1864/Rv1816-like_C"/>
</dbReference>
<dbReference type="Pfam" id="PF00440">
    <property type="entry name" value="TetR_N"/>
    <property type="match status" value="1"/>
</dbReference>
<evidence type="ECO:0000256" key="2">
    <source>
        <dbReference type="ARBA" id="ARBA00023125"/>
    </source>
</evidence>
<evidence type="ECO:0000259" key="4">
    <source>
        <dbReference type="Pfam" id="PF00440"/>
    </source>
</evidence>
<dbReference type="RefSeq" id="WP_172825608.1">
    <property type="nucleotide sequence ID" value="NZ_LT629692.1"/>
</dbReference>
<evidence type="ECO:0000256" key="1">
    <source>
        <dbReference type="ARBA" id="ARBA00023015"/>
    </source>
</evidence>
<dbReference type="SUPFAM" id="SSF48498">
    <property type="entry name" value="Tetracyclin repressor-like, C-terminal domain"/>
    <property type="match status" value="1"/>
</dbReference>
<proteinExistence type="predicted"/>
<dbReference type="Proteomes" id="UP000199009">
    <property type="component" value="Chromosome I"/>
</dbReference>
<sequence length="181" mass="20113">MLLKERLVVAATRIVDRNEQLSLRAIAKECGVTAPAIYTHFENLSVIEQEVMHAGFAELARDVQTGILSEKDPVDALLAGCRAYVNYGWEHRNRYRLMFSAGSFALNAMDTFLAAERAIERCVDAGRSASTDTRSDTYLLWLGLHGVATLEKPTRLEYLGLPSSDATSYLTELARRMAQIA</sequence>
<keyword evidence="2 6" id="KW-0238">DNA-binding</keyword>
<dbReference type="GO" id="GO:0003677">
    <property type="term" value="F:DNA binding"/>
    <property type="evidence" value="ECO:0007669"/>
    <property type="project" value="UniProtKB-KW"/>
</dbReference>
<dbReference type="STRING" id="370764.SAMN04489810_1627"/>
<evidence type="ECO:0000313" key="6">
    <source>
        <dbReference type="EMBL" id="SDG91174.1"/>
    </source>
</evidence>
<keyword evidence="7" id="KW-1185">Reference proteome</keyword>
<evidence type="ECO:0000256" key="3">
    <source>
        <dbReference type="ARBA" id="ARBA00023163"/>
    </source>
</evidence>
<accession>A0A1G7Y429</accession>
<dbReference type="AlphaFoldDB" id="A0A1G7Y429"/>
<organism evidence="6 7">
    <name type="scientific">Microbacterium pygmaeum</name>
    <dbReference type="NCBI Taxonomy" id="370764"/>
    <lineage>
        <taxon>Bacteria</taxon>
        <taxon>Bacillati</taxon>
        <taxon>Actinomycetota</taxon>
        <taxon>Actinomycetes</taxon>
        <taxon>Micrococcales</taxon>
        <taxon>Microbacteriaceae</taxon>
        <taxon>Microbacterium</taxon>
    </lineage>
</organism>
<dbReference type="InterPro" id="IPR001647">
    <property type="entry name" value="HTH_TetR"/>
</dbReference>
<dbReference type="Gene3D" id="1.10.357.10">
    <property type="entry name" value="Tetracycline Repressor, domain 2"/>
    <property type="match status" value="1"/>
</dbReference>
<dbReference type="EMBL" id="LT629692">
    <property type="protein sequence ID" value="SDG91174.1"/>
    <property type="molecule type" value="Genomic_DNA"/>
</dbReference>
<name>A0A1G7Y429_9MICO</name>
<protein>
    <submittedName>
        <fullName evidence="6">DNA-binding transcriptional regulator, AcrR family</fullName>
    </submittedName>
</protein>
<feature type="domain" description="HTH tetR-type" evidence="4">
    <location>
        <begin position="20"/>
        <end position="43"/>
    </location>
</feature>
<feature type="domain" description="HTH-type transcriptional regulator MT1864/Rv1816-like C-terminal" evidence="5">
    <location>
        <begin position="77"/>
        <end position="161"/>
    </location>
</feature>
<dbReference type="SUPFAM" id="SSF46689">
    <property type="entry name" value="Homeodomain-like"/>
    <property type="match status" value="1"/>
</dbReference>
<evidence type="ECO:0000313" key="7">
    <source>
        <dbReference type="Proteomes" id="UP000199009"/>
    </source>
</evidence>
<dbReference type="Pfam" id="PF13305">
    <property type="entry name" value="TetR_C_33"/>
    <property type="match status" value="1"/>
</dbReference>
<dbReference type="InterPro" id="IPR009057">
    <property type="entry name" value="Homeodomain-like_sf"/>
</dbReference>
<dbReference type="InterPro" id="IPR036271">
    <property type="entry name" value="Tet_transcr_reg_TetR-rel_C_sf"/>
</dbReference>
<keyword evidence="3" id="KW-0804">Transcription</keyword>